<dbReference type="RefSeq" id="WP_099642676.1">
    <property type="nucleotide sequence ID" value="NZ_NKHF01000062.1"/>
</dbReference>
<evidence type="ECO:0000313" key="3">
    <source>
        <dbReference type="Proteomes" id="UP000228621"/>
    </source>
</evidence>
<sequence>MKVWLFAVLLVLISPLCQAHQLKAAVTTVLFNERSGNIEIMHRFYLHDTEHAVESLFSQNADIFNNASDRARFAEYVDRRFAMKTNEGKVLPLHLVGSEIDGQFFWVYQETPLFSPIAGITMRHTALRDLWQDQVNLVNFEGKGKVRSLHFDGSDDWLSITF</sequence>
<evidence type="ECO:0000313" key="2">
    <source>
        <dbReference type="EMBL" id="PCK31159.1"/>
    </source>
</evidence>
<protein>
    <recommendedName>
        <fullName evidence="4">Orphan protein</fullName>
    </recommendedName>
</protein>
<keyword evidence="1" id="KW-0732">Signal</keyword>
<dbReference type="OrthoDB" id="5741133at2"/>
<keyword evidence="3" id="KW-1185">Reference proteome</keyword>
<gene>
    <name evidence="2" type="ORF">CEX98_13960</name>
</gene>
<dbReference type="Pfam" id="PF20420">
    <property type="entry name" value="DUF6702"/>
    <property type="match status" value="1"/>
</dbReference>
<dbReference type="AlphaFoldDB" id="A0A2A5JPA0"/>
<evidence type="ECO:0000256" key="1">
    <source>
        <dbReference type="SAM" id="SignalP"/>
    </source>
</evidence>
<dbReference type="InterPro" id="IPR046525">
    <property type="entry name" value="DUF6702"/>
</dbReference>
<feature type="chain" id="PRO_5012495311" description="Orphan protein" evidence="1">
    <location>
        <begin position="20"/>
        <end position="162"/>
    </location>
</feature>
<organism evidence="2 3">
    <name type="scientific">Pseudoalteromonas piscicida</name>
    <dbReference type="NCBI Taxonomy" id="43662"/>
    <lineage>
        <taxon>Bacteria</taxon>
        <taxon>Pseudomonadati</taxon>
        <taxon>Pseudomonadota</taxon>
        <taxon>Gammaproteobacteria</taxon>
        <taxon>Alteromonadales</taxon>
        <taxon>Pseudoalteromonadaceae</taxon>
        <taxon>Pseudoalteromonas</taxon>
    </lineage>
</organism>
<accession>A0A2A5JPA0</accession>
<feature type="signal peptide" evidence="1">
    <location>
        <begin position="1"/>
        <end position="19"/>
    </location>
</feature>
<name>A0A2A5JPA0_PSEO7</name>
<comment type="caution">
    <text evidence="2">The sequence shown here is derived from an EMBL/GenBank/DDBJ whole genome shotgun (WGS) entry which is preliminary data.</text>
</comment>
<proteinExistence type="predicted"/>
<reference evidence="3" key="1">
    <citation type="journal article" date="2019" name="Genome Announc.">
        <title>Draft Genome Sequence of Pseudoalteromonas piscicida Strain 36Y ROTHPW, an Hypersaline Seawater Isolate from the South Coast of Sonora, Mexico.</title>
        <authorList>
            <person name="Sanchez-Diaz R."/>
            <person name="Molina-Garza Z.J."/>
            <person name="Cruz-Suarez L.E."/>
            <person name="Selvin J."/>
            <person name="Kiran G.S."/>
            <person name="Ibarra-Gamez J.C."/>
            <person name="Gomez-Gil B."/>
            <person name="Galaviz-Silva L."/>
        </authorList>
    </citation>
    <scope>NUCLEOTIDE SEQUENCE [LARGE SCALE GENOMIC DNA]</scope>
    <source>
        <strain evidence="3">36Y_RITHPW</strain>
    </source>
</reference>
<dbReference type="Proteomes" id="UP000228621">
    <property type="component" value="Unassembled WGS sequence"/>
</dbReference>
<dbReference type="EMBL" id="NKHF01000062">
    <property type="protein sequence ID" value="PCK31159.1"/>
    <property type="molecule type" value="Genomic_DNA"/>
</dbReference>
<evidence type="ECO:0008006" key="4">
    <source>
        <dbReference type="Google" id="ProtNLM"/>
    </source>
</evidence>